<evidence type="ECO:0000256" key="1">
    <source>
        <dbReference type="SAM" id="MobiDB-lite"/>
    </source>
</evidence>
<proteinExistence type="predicted"/>
<dbReference type="EMBL" id="JAGMWT010000013">
    <property type="protein sequence ID" value="KAH7117582.1"/>
    <property type="molecule type" value="Genomic_DNA"/>
</dbReference>
<name>A0A9P9DEQ1_9PLEO</name>
<sequence length="284" mass="30280">MPHKPLTTAPAFLLPRAATSTCCFHSIGQNGENTLWQPVTYDPIVPYITSVPGFPFWIDWCSTAWCNTATMGTSCGAGTIRGISLSASCERCVTETMYQKMGDATPKLNKIFCHGDWVGRTYYIEEPPARRQAVSTSSPNSSIATTTTTTTVTSSPPSISSTPSPGSASTSQPAQTNAPATSSSTVSPGIIAGSTIGGVVILGIIGLLIFYIYKTKKKTAATAAATESVGTPVPETYSQHAQYHAAPTNEKYLFTTAHVSELPGHEVPMSRHELPGERRRMQLE</sequence>
<keyword evidence="2" id="KW-0812">Transmembrane</keyword>
<protein>
    <submittedName>
        <fullName evidence="3">Uncharacterized protein</fullName>
    </submittedName>
</protein>
<evidence type="ECO:0000256" key="2">
    <source>
        <dbReference type="SAM" id="Phobius"/>
    </source>
</evidence>
<keyword evidence="2" id="KW-0472">Membrane</keyword>
<accession>A0A9P9DEQ1</accession>
<dbReference type="AlphaFoldDB" id="A0A9P9DEQ1"/>
<dbReference type="OrthoDB" id="10573334at2759"/>
<feature type="compositionally biased region" description="Polar residues" evidence="1">
    <location>
        <begin position="172"/>
        <end position="187"/>
    </location>
</feature>
<reference evidence="3" key="1">
    <citation type="journal article" date="2021" name="Nat. Commun.">
        <title>Genetic determinants of endophytism in the Arabidopsis root mycobiome.</title>
        <authorList>
            <person name="Mesny F."/>
            <person name="Miyauchi S."/>
            <person name="Thiergart T."/>
            <person name="Pickel B."/>
            <person name="Atanasova L."/>
            <person name="Karlsson M."/>
            <person name="Huettel B."/>
            <person name="Barry K.W."/>
            <person name="Haridas S."/>
            <person name="Chen C."/>
            <person name="Bauer D."/>
            <person name="Andreopoulos W."/>
            <person name="Pangilinan J."/>
            <person name="LaButti K."/>
            <person name="Riley R."/>
            <person name="Lipzen A."/>
            <person name="Clum A."/>
            <person name="Drula E."/>
            <person name="Henrissat B."/>
            <person name="Kohler A."/>
            <person name="Grigoriev I.V."/>
            <person name="Martin F.M."/>
            <person name="Hacquard S."/>
        </authorList>
    </citation>
    <scope>NUCLEOTIDE SEQUENCE</scope>
    <source>
        <strain evidence="3">MPI-CAGE-CH-0243</strain>
    </source>
</reference>
<feature type="region of interest" description="Disordered" evidence="1">
    <location>
        <begin position="129"/>
        <end position="187"/>
    </location>
</feature>
<evidence type="ECO:0000313" key="4">
    <source>
        <dbReference type="Proteomes" id="UP000700596"/>
    </source>
</evidence>
<organism evidence="3 4">
    <name type="scientific">Dendryphion nanum</name>
    <dbReference type="NCBI Taxonomy" id="256645"/>
    <lineage>
        <taxon>Eukaryota</taxon>
        <taxon>Fungi</taxon>
        <taxon>Dikarya</taxon>
        <taxon>Ascomycota</taxon>
        <taxon>Pezizomycotina</taxon>
        <taxon>Dothideomycetes</taxon>
        <taxon>Pleosporomycetidae</taxon>
        <taxon>Pleosporales</taxon>
        <taxon>Torulaceae</taxon>
        <taxon>Dendryphion</taxon>
    </lineage>
</organism>
<keyword evidence="4" id="KW-1185">Reference proteome</keyword>
<evidence type="ECO:0000313" key="3">
    <source>
        <dbReference type="EMBL" id="KAH7117582.1"/>
    </source>
</evidence>
<keyword evidence="2" id="KW-1133">Transmembrane helix</keyword>
<feature type="compositionally biased region" description="Low complexity" evidence="1">
    <location>
        <begin position="134"/>
        <end position="171"/>
    </location>
</feature>
<feature type="compositionally biased region" description="Basic and acidic residues" evidence="1">
    <location>
        <begin position="268"/>
        <end position="284"/>
    </location>
</feature>
<dbReference type="Proteomes" id="UP000700596">
    <property type="component" value="Unassembled WGS sequence"/>
</dbReference>
<feature type="region of interest" description="Disordered" evidence="1">
    <location>
        <begin position="263"/>
        <end position="284"/>
    </location>
</feature>
<gene>
    <name evidence="3" type="ORF">B0J11DRAFT_582981</name>
</gene>
<comment type="caution">
    <text evidence="3">The sequence shown here is derived from an EMBL/GenBank/DDBJ whole genome shotgun (WGS) entry which is preliminary data.</text>
</comment>
<feature type="transmembrane region" description="Helical" evidence="2">
    <location>
        <begin position="190"/>
        <end position="213"/>
    </location>
</feature>